<name>A0ABT3S9T7_9MYCO</name>
<evidence type="ECO:0000256" key="2">
    <source>
        <dbReference type="ARBA" id="ARBA00022475"/>
    </source>
</evidence>
<gene>
    <name evidence="7" type="ORF">ORI27_02965</name>
</gene>
<feature type="transmembrane region" description="Helical" evidence="6">
    <location>
        <begin position="31"/>
        <end position="49"/>
    </location>
</feature>
<evidence type="ECO:0000313" key="8">
    <source>
        <dbReference type="Proteomes" id="UP001300745"/>
    </source>
</evidence>
<evidence type="ECO:0000256" key="5">
    <source>
        <dbReference type="ARBA" id="ARBA00023136"/>
    </source>
</evidence>
<evidence type="ECO:0000256" key="6">
    <source>
        <dbReference type="SAM" id="Phobius"/>
    </source>
</evidence>
<reference evidence="7 8" key="1">
    <citation type="submission" date="2022-11" db="EMBL/GenBank/DDBJ databases">
        <title>Mycobacterium sp. nov.</title>
        <authorList>
            <person name="Papic B."/>
            <person name="Spicic S."/>
            <person name="Duvnjak S."/>
        </authorList>
    </citation>
    <scope>NUCLEOTIDE SEQUENCE [LARGE SCALE GENOMIC DNA]</scope>
    <source>
        <strain evidence="7 8">CVI_P4</strain>
    </source>
</reference>
<dbReference type="EMBL" id="JAPJDO010000002">
    <property type="protein sequence ID" value="MCX2935647.1"/>
    <property type="molecule type" value="Genomic_DNA"/>
</dbReference>
<keyword evidence="3 6" id="KW-0812">Transmembrane</keyword>
<proteinExistence type="predicted"/>
<feature type="transmembrane region" description="Helical" evidence="6">
    <location>
        <begin position="70"/>
        <end position="88"/>
    </location>
</feature>
<evidence type="ECO:0000313" key="7">
    <source>
        <dbReference type="EMBL" id="MCX2935647.1"/>
    </source>
</evidence>
<evidence type="ECO:0000256" key="4">
    <source>
        <dbReference type="ARBA" id="ARBA00022989"/>
    </source>
</evidence>
<feature type="transmembrane region" description="Helical" evidence="6">
    <location>
        <begin position="7"/>
        <end position="25"/>
    </location>
</feature>
<keyword evidence="8" id="KW-1185">Reference proteome</keyword>
<sequence>MTSERTITWTWLVLVAITVGSWWLAPAHTRGVASASVAVTCVVLGLALVKARLIIRNFMEVRTAPNWLKLATDAWLGVLFTAVLVIYLV</sequence>
<dbReference type="InterPro" id="IPR005171">
    <property type="entry name" value="Cyt_c_oxidase_su4_prok"/>
</dbReference>
<protein>
    <submittedName>
        <fullName evidence="7">Cytochrome C oxidase subunit IV family protein</fullName>
    </submittedName>
</protein>
<keyword evidence="4 6" id="KW-1133">Transmembrane helix</keyword>
<evidence type="ECO:0000256" key="1">
    <source>
        <dbReference type="ARBA" id="ARBA00004651"/>
    </source>
</evidence>
<dbReference type="Pfam" id="PF03626">
    <property type="entry name" value="COX4_pro"/>
    <property type="match status" value="1"/>
</dbReference>
<accession>A0ABT3S9T7</accession>
<dbReference type="RefSeq" id="WP_265995021.1">
    <property type="nucleotide sequence ID" value="NZ_JAPJDN010000002.1"/>
</dbReference>
<comment type="caution">
    <text evidence="7">The sequence shown here is derived from an EMBL/GenBank/DDBJ whole genome shotgun (WGS) entry which is preliminary data.</text>
</comment>
<keyword evidence="2" id="KW-1003">Cell membrane</keyword>
<comment type="subcellular location">
    <subcellularLocation>
        <location evidence="1">Cell membrane</location>
        <topology evidence="1">Multi-pass membrane protein</topology>
    </subcellularLocation>
</comment>
<dbReference type="Proteomes" id="UP001300745">
    <property type="component" value="Unassembled WGS sequence"/>
</dbReference>
<evidence type="ECO:0000256" key="3">
    <source>
        <dbReference type="ARBA" id="ARBA00022692"/>
    </source>
</evidence>
<organism evidence="7 8">
    <name type="scientific">Mycobacterium pinniadriaticum</name>
    <dbReference type="NCBI Taxonomy" id="2994102"/>
    <lineage>
        <taxon>Bacteria</taxon>
        <taxon>Bacillati</taxon>
        <taxon>Actinomycetota</taxon>
        <taxon>Actinomycetes</taxon>
        <taxon>Mycobacteriales</taxon>
        <taxon>Mycobacteriaceae</taxon>
        <taxon>Mycobacterium</taxon>
    </lineage>
</organism>
<keyword evidence="5 6" id="KW-0472">Membrane</keyword>